<dbReference type="EMBL" id="ALIF01000007">
    <property type="protein sequence ID" value="EJO15323.1"/>
    <property type="molecule type" value="Genomic_DNA"/>
</dbReference>
<reference evidence="1 2" key="1">
    <citation type="journal article" date="2012" name="J. Bacteriol.">
        <title>Genome Sequence of the Lantibiotic Bacteriocin Producer Streptococcus salivarius Strain K12.</title>
        <authorList>
            <person name="Barretto C."/>
            <person name="Alvarez-Martin P."/>
            <person name="Foata F."/>
            <person name="Renault P."/>
            <person name="Berger B."/>
        </authorList>
    </citation>
    <scope>NUCLEOTIDE SEQUENCE [LARGE SCALE GENOMIC DNA]</scope>
    <source>
        <strain evidence="1 2">K12</strain>
        <plasmid evidence="1">pRSSL1</plasmid>
    </source>
</reference>
<organism evidence="1 2">
    <name type="scientific">Streptococcus salivarius K12</name>
    <dbReference type="NCBI Taxonomy" id="1200793"/>
    <lineage>
        <taxon>Bacteria</taxon>
        <taxon>Bacillati</taxon>
        <taxon>Bacillota</taxon>
        <taxon>Bacilli</taxon>
        <taxon>Lactobacillales</taxon>
        <taxon>Streptococcaceae</taxon>
        <taxon>Streptococcus</taxon>
    </lineage>
</organism>
<accession>J7TTM7</accession>
<evidence type="ECO:0000313" key="2">
    <source>
        <dbReference type="Proteomes" id="UP000006983"/>
    </source>
</evidence>
<protein>
    <recommendedName>
        <fullName evidence="3">Apea-like HEPN domain-containing protein</fullName>
    </recommendedName>
</protein>
<evidence type="ECO:0008006" key="3">
    <source>
        <dbReference type="Google" id="ProtNLM"/>
    </source>
</evidence>
<dbReference type="PATRIC" id="fig|1200793.3.peg.2133"/>
<dbReference type="Proteomes" id="UP000006983">
    <property type="component" value="Unassembled WGS sequence"/>
</dbReference>
<keyword evidence="1" id="KW-0614">Plasmid</keyword>
<dbReference type="AlphaFoldDB" id="J7TTM7"/>
<comment type="caution">
    <text evidence="1">The sequence shown here is derived from an EMBL/GenBank/DDBJ whole genome shotgun (WGS) entry which is preliminary data.</text>
</comment>
<name>J7TTM7_STRSL</name>
<sequence length="591" mass="69418">MLFPWYNWVVVQSGGYEILEKLVEFVAIAEERVIDDFIGYMLEFQNFLFESGVIDDESIDSPNDNLSEVPLYVIDFHSKEYIWEIGIKFNTYGKSYELEVLIQSENYSPNFEKDDLERLKVIVKNFIKAKHKNIFWLYDAESEFLATDLYPRIFKVENLARKFITMVMNRKFGIHWWKLVPLKIQEKHKSRFVGYKGIIDNFKDVDERLMSIDTGDLHDILTNKVMKWESSEENIKKLSKLNLNLESLNKIIQSQQVVYSDWWQTIFSPLLPESFLEEFKKFESNRNHIAHNKLIDKSAYKKILHSIDVVQEALLCGIQKMSSEFKSEEERKEEAFEYELLQEELISERILELKESESGVITRNSNQILALFNDELSRLYDSIEETFRFSEYLNFSDYTEIENCNSNSVVFEIQNKIDGYVISFEANTDINDYEGSQSFLYLEYKKDGSSSLEEIGSVSYNYGEVEFNEFQGNYMPIQMDGISEYELSRLGKRLVEIINTEFTDYKEKVESSRYSIIKDGGPDPILDLPCQECGEEWICVDETITDLGRCLNCGEINEVIECERCGRKDFGSPSEDEPFLCEGCWNYYEEE</sequence>
<geneLocation type="plasmid" evidence="1">
    <name>pRSSL1</name>
</geneLocation>
<evidence type="ECO:0000313" key="1">
    <source>
        <dbReference type="EMBL" id="EJO15323.1"/>
    </source>
</evidence>
<gene>
    <name evidence="1" type="ORF">RSSL_00082</name>
</gene>
<proteinExistence type="predicted"/>
<keyword evidence="2" id="KW-1185">Reference proteome</keyword>